<comment type="catalytic activity">
    <reaction evidence="8">
        <text>N(2)-formyl-N(1)-(5-phospho-beta-D-ribosyl)glycinamide + L-glutamine + ATP + H2O = 2-formamido-N(1)-(5-O-phospho-beta-D-ribosyl)acetamidine + L-glutamate + ADP + phosphate + H(+)</text>
        <dbReference type="Rhea" id="RHEA:17129"/>
        <dbReference type="ChEBI" id="CHEBI:15377"/>
        <dbReference type="ChEBI" id="CHEBI:15378"/>
        <dbReference type="ChEBI" id="CHEBI:29985"/>
        <dbReference type="ChEBI" id="CHEBI:30616"/>
        <dbReference type="ChEBI" id="CHEBI:43474"/>
        <dbReference type="ChEBI" id="CHEBI:58359"/>
        <dbReference type="ChEBI" id="CHEBI:147286"/>
        <dbReference type="ChEBI" id="CHEBI:147287"/>
        <dbReference type="ChEBI" id="CHEBI:456216"/>
        <dbReference type="EC" id="6.3.5.3"/>
    </reaction>
</comment>
<dbReference type="GO" id="GO:0005524">
    <property type="term" value="F:ATP binding"/>
    <property type="evidence" value="ECO:0007669"/>
    <property type="project" value="UniProtKB-KW"/>
</dbReference>
<dbReference type="HAMAP" id="MF_00421">
    <property type="entry name" value="PurQ"/>
    <property type="match status" value="1"/>
</dbReference>
<dbReference type="EMBL" id="FOQH01000005">
    <property type="protein sequence ID" value="SFI23238.1"/>
    <property type="molecule type" value="Genomic_DNA"/>
</dbReference>
<accession>A0A1I3GIC6</accession>
<evidence type="ECO:0000256" key="8">
    <source>
        <dbReference type="HAMAP-Rule" id="MF_00421"/>
    </source>
</evidence>
<dbReference type="InterPro" id="IPR010075">
    <property type="entry name" value="PRibForGlyAmidine_synth_PurQ"/>
</dbReference>
<dbReference type="PIRSF" id="PIRSF001586">
    <property type="entry name" value="FGAM_synth_I"/>
    <property type="match status" value="1"/>
</dbReference>
<reference evidence="9 10" key="1">
    <citation type="submission" date="2016-10" db="EMBL/GenBank/DDBJ databases">
        <authorList>
            <person name="de Groot N.N."/>
        </authorList>
    </citation>
    <scope>NUCLEOTIDE SEQUENCE [LARGE SCALE GENOMIC DNA]</scope>
    <source>
        <strain evidence="9 10">CGMCC 1.11030</strain>
    </source>
</reference>
<dbReference type="NCBIfam" id="TIGR01737">
    <property type="entry name" value="FGAM_synth_I"/>
    <property type="match status" value="1"/>
</dbReference>
<dbReference type="PROSITE" id="PS51273">
    <property type="entry name" value="GATASE_TYPE_1"/>
    <property type="match status" value="1"/>
</dbReference>
<sequence length="224" mass="23194">MRAAVIVFPGSNCDRDMQVALQAVASAPVEMVWHKETALPRGLDLVALPGGFSFGDHLRCGAIAGKSPIMRAVSDFAHAGGHVLGVCNGFQILTETGLLPGALLRNGNLKFLCKPVALSVKTSASPFTSAWNAGDVATIPIAHHDGAYVADPDTLAELEGEDRVAFTYAQGAPNGAVHDIAGVLSANRRVLGMMPHPERAVDPAHGGTDGAPLFRSLADALVSA</sequence>
<feature type="active site" evidence="8">
    <location>
        <position position="198"/>
    </location>
</feature>
<evidence type="ECO:0000256" key="2">
    <source>
        <dbReference type="ARBA" id="ARBA00022598"/>
    </source>
</evidence>
<keyword evidence="10" id="KW-1185">Reference proteome</keyword>
<comment type="subunit">
    <text evidence="8">Part of the FGAM synthase complex composed of 1 PurL, 1 PurQ and 2 PurS subunits.</text>
</comment>
<organism evidence="9 10">
    <name type="scientific">Albimonas pacifica</name>
    <dbReference type="NCBI Taxonomy" id="1114924"/>
    <lineage>
        <taxon>Bacteria</taxon>
        <taxon>Pseudomonadati</taxon>
        <taxon>Pseudomonadota</taxon>
        <taxon>Alphaproteobacteria</taxon>
        <taxon>Rhodobacterales</taxon>
        <taxon>Paracoccaceae</taxon>
        <taxon>Albimonas</taxon>
    </lineage>
</organism>
<dbReference type="EC" id="6.3.5.3" evidence="8"/>
<feature type="active site" evidence="8">
    <location>
        <position position="196"/>
    </location>
</feature>
<evidence type="ECO:0000256" key="5">
    <source>
        <dbReference type="ARBA" id="ARBA00022801"/>
    </source>
</evidence>
<proteinExistence type="inferred from homology"/>
<comment type="catalytic activity">
    <reaction evidence="8">
        <text>L-glutamine + H2O = L-glutamate + NH4(+)</text>
        <dbReference type="Rhea" id="RHEA:15889"/>
        <dbReference type="ChEBI" id="CHEBI:15377"/>
        <dbReference type="ChEBI" id="CHEBI:28938"/>
        <dbReference type="ChEBI" id="CHEBI:29985"/>
        <dbReference type="ChEBI" id="CHEBI:58359"/>
        <dbReference type="EC" id="3.5.1.2"/>
    </reaction>
</comment>
<comment type="function">
    <text evidence="8">Part of the phosphoribosylformylglycinamidine synthase complex involved in the purines biosynthetic pathway. Catalyzes the ATP-dependent conversion of formylglycinamide ribonucleotide (FGAR) and glutamine to yield formylglycinamidine ribonucleotide (FGAM) and glutamate. The FGAM synthase complex is composed of three subunits. PurQ produces an ammonia molecule by converting glutamine to glutamate. PurL transfers the ammonia molecule to FGAR to form FGAM in an ATP-dependent manner. PurS interacts with PurQ and PurL and is thought to assist in the transfer of the ammonia molecule from PurQ to PurL.</text>
</comment>
<name>A0A1I3GIC6_9RHOB</name>
<keyword evidence="3 8" id="KW-0547">Nucleotide-binding</keyword>
<dbReference type="GO" id="GO:0005737">
    <property type="term" value="C:cytoplasm"/>
    <property type="evidence" value="ECO:0007669"/>
    <property type="project" value="UniProtKB-SubCell"/>
</dbReference>
<dbReference type="Pfam" id="PF13507">
    <property type="entry name" value="GATase_5"/>
    <property type="match status" value="1"/>
</dbReference>
<keyword evidence="1 8" id="KW-0963">Cytoplasm</keyword>
<keyword evidence="7 8" id="KW-0315">Glutamine amidotransferase</keyword>
<dbReference type="InterPro" id="IPR029062">
    <property type="entry name" value="Class_I_gatase-like"/>
</dbReference>
<dbReference type="RefSeq" id="WP_092860016.1">
    <property type="nucleotide sequence ID" value="NZ_FOQH01000005.1"/>
</dbReference>
<gene>
    <name evidence="8" type="primary">purQ</name>
    <name evidence="9" type="ORF">SAMN05216258_105179</name>
</gene>
<dbReference type="EC" id="3.5.1.2" evidence="8"/>
<keyword evidence="4 8" id="KW-0658">Purine biosynthesis</keyword>
<dbReference type="GO" id="GO:0004359">
    <property type="term" value="F:glutaminase activity"/>
    <property type="evidence" value="ECO:0007669"/>
    <property type="project" value="UniProtKB-EC"/>
</dbReference>
<keyword evidence="5 8" id="KW-0378">Hydrolase</keyword>
<dbReference type="SMART" id="SM01211">
    <property type="entry name" value="GATase_5"/>
    <property type="match status" value="1"/>
</dbReference>
<evidence type="ECO:0000256" key="7">
    <source>
        <dbReference type="ARBA" id="ARBA00022962"/>
    </source>
</evidence>
<keyword evidence="6 8" id="KW-0067">ATP-binding</keyword>
<dbReference type="Proteomes" id="UP000199377">
    <property type="component" value="Unassembled WGS sequence"/>
</dbReference>
<dbReference type="PANTHER" id="PTHR47552">
    <property type="entry name" value="PHOSPHORIBOSYLFORMYLGLYCINAMIDINE SYNTHASE SUBUNIT PURQ"/>
    <property type="match status" value="1"/>
</dbReference>
<evidence type="ECO:0000256" key="3">
    <source>
        <dbReference type="ARBA" id="ARBA00022741"/>
    </source>
</evidence>
<protein>
    <recommendedName>
        <fullName evidence="8">Phosphoribosylformylglycinamidine synthase subunit PurQ</fullName>
        <shortName evidence="8">FGAM synthase</shortName>
        <ecNumber evidence="8">6.3.5.3</ecNumber>
    </recommendedName>
    <alternativeName>
        <fullName evidence="8">Formylglycinamide ribonucleotide amidotransferase subunit I</fullName>
        <shortName evidence="8">FGAR amidotransferase I</shortName>
        <shortName evidence="8">FGAR-AT I</shortName>
    </alternativeName>
    <alternativeName>
        <fullName evidence="8">Glutaminase PurQ</fullName>
        <ecNumber evidence="8">3.5.1.2</ecNumber>
    </alternativeName>
    <alternativeName>
        <fullName evidence="8">Phosphoribosylformylglycinamidine synthase subunit I</fullName>
    </alternativeName>
</protein>
<evidence type="ECO:0000256" key="4">
    <source>
        <dbReference type="ARBA" id="ARBA00022755"/>
    </source>
</evidence>
<dbReference type="Gene3D" id="3.40.50.880">
    <property type="match status" value="1"/>
</dbReference>
<dbReference type="UniPathway" id="UPA00074">
    <property type="reaction ID" value="UER00128"/>
</dbReference>
<feature type="active site" description="Nucleophile" evidence="8">
    <location>
        <position position="87"/>
    </location>
</feature>
<evidence type="ECO:0000256" key="1">
    <source>
        <dbReference type="ARBA" id="ARBA00022490"/>
    </source>
</evidence>
<comment type="pathway">
    <text evidence="8">Purine metabolism; IMP biosynthesis via de novo pathway; 5-amino-1-(5-phospho-D-ribosyl)imidazole from N(2)-formyl-N(1)-(5-phospho-D-ribosyl)glycinamide: step 1/2.</text>
</comment>
<dbReference type="GO" id="GO:0006189">
    <property type="term" value="P:'de novo' IMP biosynthetic process"/>
    <property type="evidence" value="ECO:0007669"/>
    <property type="project" value="UniProtKB-UniRule"/>
</dbReference>
<comment type="subcellular location">
    <subcellularLocation>
        <location evidence="8">Cytoplasm</location>
    </subcellularLocation>
</comment>
<evidence type="ECO:0000313" key="10">
    <source>
        <dbReference type="Proteomes" id="UP000199377"/>
    </source>
</evidence>
<dbReference type="CDD" id="cd01740">
    <property type="entry name" value="GATase1_FGAR_AT"/>
    <property type="match status" value="1"/>
</dbReference>
<dbReference type="SUPFAM" id="SSF52317">
    <property type="entry name" value="Class I glutamine amidotransferase-like"/>
    <property type="match status" value="1"/>
</dbReference>
<dbReference type="PANTHER" id="PTHR47552:SF1">
    <property type="entry name" value="PHOSPHORIBOSYLFORMYLGLYCINAMIDINE SYNTHASE SUBUNIT PURQ"/>
    <property type="match status" value="1"/>
</dbReference>
<dbReference type="AlphaFoldDB" id="A0A1I3GIC6"/>
<keyword evidence="2 8" id="KW-0436">Ligase</keyword>
<dbReference type="STRING" id="1114924.SAMN05216258_105179"/>
<dbReference type="NCBIfam" id="NF002957">
    <property type="entry name" value="PRK03619.1"/>
    <property type="match status" value="1"/>
</dbReference>
<evidence type="ECO:0000313" key="9">
    <source>
        <dbReference type="EMBL" id="SFI23238.1"/>
    </source>
</evidence>
<dbReference type="GO" id="GO:0004642">
    <property type="term" value="F:phosphoribosylformylglycinamidine synthase activity"/>
    <property type="evidence" value="ECO:0007669"/>
    <property type="project" value="UniProtKB-UniRule"/>
</dbReference>
<evidence type="ECO:0000256" key="6">
    <source>
        <dbReference type="ARBA" id="ARBA00022840"/>
    </source>
</evidence>
<dbReference type="OrthoDB" id="9804441at2"/>